<evidence type="ECO:0000313" key="2">
    <source>
        <dbReference type="Proteomes" id="UP000199163"/>
    </source>
</evidence>
<dbReference type="EMBL" id="FNDK01000001">
    <property type="protein sequence ID" value="SDG94023.1"/>
    <property type="molecule type" value="Genomic_DNA"/>
</dbReference>
<name>A0A1G7YCF9_9BACI</name>
<reference evidence="1 2" key="1">
    <citation type="submission" date="2016-10" db="EMBL/GenBank/DDBJ databases">
        <authorList>
            <person name="de Groot N.N."/>
        </authorList>
    </citation>
    <scope>NUCLEOTIDE SEQUENCE [LARGE SCALE GENOMIC DNA]</scope>
    <source>
        <strain evidence="1 2">DSM 21632</strain>
    </source>
</reference>
<gene>
    <name evidence="1" type="ORF">SAMN05192534_10181</name>
</gene>
<organism evidence="1 2">
    <name type="scientific">Alteribacillus persepolensis</name>
    <dbReference type="NCBI Taxonomy" id="568899"/>
    <lineage>
        <taxon>Bacteria</taxon>
        <taxon>Bacillati</taxon>
        <taxon>Bacillota</taxon>
        <taxon>Bacilli</taxon>
        <taxon>Bacillales</taxon>
        <taxon>Bacillaceae</taxon>
        <taxon>Alteribacillus</taxon>
    </lineage>
</organism>
<dbReference type="Proteomes" id="UP000199163">
    <property type="component" value="Unassembled WGS sequence"/>
</dbReference>
<dbReference type="AlphaFoldDB" id="A0A1G7YCF9"/>
<dbReference type="STRING" id="568899.SAMN05192534_10181"/>
<accession>A0A1G7YCF9</accession>
<sequence length="136" mass="15210">MIKKVLFGLLFLMTLSFVPLISVQAFEVMDIDDNRAAPVMKMKGIQTDDWTLQYKLKGKNLYIECVIPDFSLAKKEKGGDGYVLVEMNGQAAAEMHQAAFIMKGLPPGKHSITIRPVPYDGTPTVETIDFDIEIQE</sequence>
<evidence type="ECO:0000313" key="1">
    <source>
        <dbReference type="EMBL" id="SDG94023.1"/>
    </source>
</evidence>
<dbReference type="RefSeq" id="WP_091270201.1">
    <property type="nucleotide sequence ID" value="NZ_FNDK01000001.1"/>
</dbReference>
<protein>
    <recommendedName>
        <fullName evidence="3">Inhibitor of cysteine peptidase</fullName>
    </recommendedName>
</protein>
<proteinExistence type="predicted"/>
<evidence type="ECO:0008006" key="3">
    <source>
        <dbReference type="Google" id="ProtNLM"/>
    </source>
</evidence>
<dbReference type="OrthoDB" id="2968672at2"/>
<keyword evidence="2" id="KW-1185">Reference proteome</keyword>